<sequence>MRGKRSKQYRKLMHQYSINFKFHEPYQILLDAEIIQDASRFSMDLVAGLERTVQGNVKPMLTQCSMRHLYATKDQPLIEKAKAYERRHCNHHELETPLSAAECITSIVDPKGSNTNKNRYVVATQDVAIRAKMRQIPGVPLIYINRSVMIMEPMAASTGETIDKIEKSKFREGLKGPRSSTLGKRKREEEEEGKKTTTEDDANVEDNDKDVDEAAVAKKKKKKGPKGPNPLSVKKSKNQDVKSVAARPSRSDNKGDTSRAVSEDPKKKRKRRRKPQEEGPSGAVDPDDG</sequence>
<dbReference type="Pfam" id="PF24779">
    <property type="entry name" value="UTP23_sensor"/>
    <property type="match status" value="1"/>
</dbReference>
<dbReference type="Proteomes" id="UP000800041">
    <property type="component" value="Unassembled WGS sequence"/>
</dbReference>
<feature type="region of interest" description="Disordered" evidence="8">
    <location>
        <begin position="167"/>
        <end position="289"/>
    </location>
</feature>
<evidence type="ECO:0000256" key="2">
    <source>
        <dbReference type="ARBA" id="ARBA00022517"/>
    </source>
</evidence>
<evidence type="ECO:0000313" key="10">
    <source>
        <dbReference type="EMBL" id="KAF1992078.1"/>
    </source>
</evidence>
<dbReference type="OrthoDB" id="25675at2759"/>
<evidence type="ECO:0000256" key="6">
    <source>
        <dbReference type="ARBA" id="ARBA00038503"/>
    </source>
</evidence>
<evidence type="ECO:0000256" key="1">
    <source>
        <dbReference type="ARBA" id="ARBA00004604"/>
    </source>
</evidence>
<dbReference type="GO" id="GO:0006364">
    <property type="term" value="P:rRNA processing"/>
    <property type="evidence" value="ECO:0007669"/>
    <property type="project" value="UniProtKB-KW"/>
</dbReference>
<organism evidence="10 11">
    <name type="scientific">Aulographum hederae CBS 113979</name>
    <dbReference type="NCBI Taxonomy" id="1176131"/>
    <lineage>
        <taxon>Eukaryota</taxon>
        <taxon>Fungi</taxon>
        <taxon>Dikarya</taxon>
        <taxon>Ascomycota</taxon>
        <taxon>Pezizomycotina</taxon>
        <taxon>Dothideomycetes</taxon>
        <taxon>Pleosporomycetidae</taxon>
        <taxon>Aulographales</taxon>
        <taxon>Aulographaceae</taxon>
    </lineage>
</organism>
<reference evidence="10" key="1">
    <citation type="journal article" date="2020" name="Stud. Mycol.">
        <title>101 Dothideomycetes genomes: a test case for predicting lifestyles and emergence of pathogens.</title>
        <authorList>
            <person name="Haridas S."/>
            <person name="Albert R."/>
            <person name="Binder M."/>
            <person name="Bloem J."/>
            <person name="Labutti K."/>
            <person name="Salamov A."/>
            <person name="Andreopoulos B."/>
            <person name="Baker S."/>
            <person name="Barry K."/>
            <person name="Bills G."/>
            <person name="Bluhm B."/>
            <person name="Cannon C."/>
            <person name="Castanera R."/>
            <person name="Culley D."/>
            <person name="Daum C."/>
            <person name="Ezra D."/>
            <person name="Gonzalez J."/>
            <person name="Henrissat B."/>
            <person name="Kuo A."/>
            <person name="Liang C."/>
            <person name="Lipzen A."/>
            <person name="Lutzoni F."/>
            <person name="Magnuson J."/>
            <person name="Mondo S."/>
            <person name="Nolan M."/>
            <person name="Ohm R."/>
            <person name="Pangilinan J."/>
            <person name="Park H.-J."/>
            <person name="Ramirez L."/>
            <person name="Alfaro M."/>
            <person name="Sun H."/>
            <person name="Tritt A."/>
            <person name="Yoshinaga Y."/>
            <person name="Zwiers L.-H."/>
            <person name="Turgeon B."/>
            <person name="Goodwin S."/>
            <person name="Spatafora J."/>
            <person name="Crous P."/>
            <person name="Grigoriev I."/>
        </authorList>
    </citation>
    <scope>NUCLEOTIDE SEQUENCE</scope>
    <source>
        <strain evidence="10">CBS 113979</strain>
    </source>
</reference>
<keyword evidence="11" id="KW-1185">Reference proteome</keyword>
<feature type="domain" description="UTP23 sensor motif region" evidence="9">
    <location>
        <begin position="219"/>
        <end position="237"/>
    </location>
</feature>
<evidence type="ECO:0000256" key="7">
    <source>
        <dbReference type="ARBA" id="ARBA00076388"/>
    </source>
</evidence>
<dbReference type="AlphaFoldDB" id="A0A6G1HGL3"/>
<proteinExistence type="inferred from homology"/>
<gene>
    <name evidence="10" type="ORF">K402DRAFT_388644</name>
</gene>
<dbReference type="SUPFAM" id="SSF88723">
    <property type="entry name" value="PIN domain-like"/>
    <property type="match status" value="1"/>
</dbReference>
<keyword evidence="2" id="KW-0690">Ribosome biogenesis</keyword>
<accession>A0A6G1HGL3</accession>
<evidence type="ECO:0000256" key="4">
    <source>
        <dbReference type="ARBA" id="ARBA00023242"/>
    </source>
</evidence>
<keyword evidence="3" id="KW-0698">rRNA processing</keyword>
<dbReference type="Gene3D" id="3.40.50.1010">
    <property type="entry name" value="5'-nuclease"/>
    <property type="match status" value="1"/>
</dbReference>
<comment type="subcellular location">
    <subcellularLocation>
        <location evidence="1">Nucleus</location>
        <location evidence="1">Nucleolus</location>
    </subcellularLocation>
</comment>
<dbReference type="PANTHER" id="PTHR12416">
    <property type="entry name" value="RRNA-PROCESSING PROTEIN UTP23 HOMOLOG"/>
    <property type="match status" value="1"/>
</dbReference>
<evidence type="ECO:0000256" key="5">
    <source>
        <dbReference type="ARBA" id="ARBA00037300"/>
    </source>
</evidence>
<dbReference type="FunFam" id="3.40.50.1010:FF:000006">
    <property type="entry name" value="rRNA-processing protein UTP23 homolog"/>
    <property type="match status" value="1"/>
</dbReference>
<evidence type="ECO:0000313" key="11">
    <source>
        <dbReference type="Proteomes" id="UP000800041"/>
    </source>
</evidence>
<comment type="function">
    <text evidence="5">Involved in rRNA-processing and ribosome biogenesis.</text>
</comment>
<evidence type="ECO:0000256" key="8">
    <source>
        <dbReference type="SAM" id="MobiDB-lite"/>
    </source>
</evidence>
<dbReference type="GO" id="GO:0032040">
    <property type="term" value="C:small-subunit processome"/>
    <property type="evidence" value="ECO:0007669"/>
    <property type="project" value="InterPro"/>
</dbReference>
<dbReference type="InterPro" id="IPR006984">
    <property type="entry name" value="Fcf1/UTP23"/>
</dbReference>
<dbReference type="InterPro" id="IPR029060">
    <property type="entry name" value="PIN-like_dom_sf"/>
</dbReference>
<comment type="similarity">
    <text evidence="6">Belongs to the UTP23/FCF1 family. UTP23 subfamily.</text>
</comment>
<feature type="compositionally biased region" description="Basic and acidic residues" evidence="8">
    <location>
        <begin position="249"/>
        <end position="266"/>
    </location>
</feature>
<name>A0A6G1HGL3_9PEZI</name>
<feature type="compositionally biased region" description="Basic and acidic residues" evidence="8">
    <location>
        <begin position="186"/>
        <end position="198"/>
    </location>
</feature>
<evidence type="ECO:0000259" key="9">
    <source>
        <dbReference type="Pfam" id="PF24779"/>
    </source>
</evidence>
<keyword evidence="4" id="KW-0539">Nucleus</keyword>
<dbReference type="Pfam" id="PF04900">
    <property type="entry name" value="Fcf1"/>
    <property type="match status" value="1"/>
</dbReference>
<dbReference type="EMBL" id="ML977138">
    <property type="protein sequence ID" value="KAF1992078.1"/>
    <property type="molecule type" value="Genomic_DNA"/>
</dbReference>
<protein>
    <recommendedName>
        <fullName evidence="7">U three protein 23</fullName>
    </recommendedName>
</protein>
<feature type="compositionally biased region" description="Acidic residues" evidence="8">
    <location>
        <begin position="199"/>
        <end position="213"/>
    </location>
</feature>
<dbReference type="CDD" id="cd09865">
    <property type="entry name" value="PIN_ScUtp23p-like"/>
    <property type="match status" value="1"/>
</dbReference>
<dbReference type="InterPro" id="IPR057776">
    <property type="entry name" value="UTP23_sensor"/>
</dbReference>
<evidence type="ECO:0000256" key="3">
    <source>
        <dbReference type="ARBA" id="ARBA00022552"/>
    </source>
</evidence>